<sequence>MKHIVIFTIPRMYKSISDQLLLGICDHVNCRTKRDRTVFEIDEKDIYIEIRPGDIVKSGGLRPTHVLFKGCSSKFAAEWNYNMSGRFEEINSMDDLIKMVIS</sequence>
<proteinExistence type="predicted"/>
<organism evidence="1">
    <name type="scientific">Siphoviridae sp. ctmYS12</name>
    <dbReference type="NCBI Taxonomy" id="2825652"/>
    <lineage>
        <taxon>Viruses</taxon>
        <taxon>Duplodnaviria</taxon>
        <taxon>Heunggongvirae</taxon>
        <taxon>Uroviricota</taxon>
        <taxon>Caudoviricetes</taxon>
    </lineage>
</organism>
<accession>A0A8S5P7D4</accession>
<protein>
    <submittedName>
        <fullName evidence="1">Uncharacterized protein</fullName>
    </submittedName>
</protein>
<dbReference type="EMBL" id="BK015347">
    <property type="protein sequence ID" value="DAE02576.1"/>
    <property type="molecule type" value="Genomic_DNA"/>
</dbReference>
<name>A0A8S5P7D4_9CAUD</name>
<evidence type="ECO:0000313" key="1">
    <source>
        <dbReference type="EMBL" id="DAE02576.1"/>
    </source>
</evidence>
<reference evidence="1" key="1">
    <citation type="journal article" date="2021" name="Proc. Natl. Acad. Sci. U.S.A.">
        <title>A Catalog of Tens of Thousands of Viruses from Human Metagenomes Reveals Hidden Associations with Chronic Diseases.</title>
        <authorList>
            <person name="Tisza M.J."/>
            <person name="Buck C.B."/>
        </authorList>
    </citation>
    <scope>NUCLEOTIDE SEQUENCE</scope>
    <source>
        <strain evidence="1">CtmYS12</strain>
    </source>
</reference>